<dbReference type="RefSeq" id="WP_190038713.1">
    <property type="nucleotide sequence ID" value="NZ_BMWD01000025.1"/>
</dbReference>
<reference evidence="2" key="2">
    <citation type="submission" date="2020-09" db="EMBL/GenBank/DDBJ databases">
        <authorList>
            <person name="Sun Q."/>
            <person name="Ohkuma M."/>
        </authorList>
    </citation>
    <scope>NUCLEOTIDE SEQUENCE</scope>
    <source>
        <strain evidence="2">JCM 4956</strain>
    </source>
</reference>
<gene>
    <name evidence="2" type="ORF">GCM10010515_59880</name>
</gene>
<evidence type="ECO:0000256" key="1">
    <source>
        <dbReference type="SAM" id="Phobius"/>
    </source>
</evidence>
<keyword evidence="1" id="KW-1133">Transmembrane helix</keyword>
<keyword evidence="1" id="KW-0812">Transmembrane</keyword>
<organism evidence="2 3">
    <name type="scientific">Streptomyces fructofermentans</name>
    <dbReference type="NCBI Taxonomy" id="152141"/>
    <lineage>
        <taxon>Bacteria</taxon>
        <taxon>Bacillati</taxon>
        <taxon>Actinomycetota</taxon>
        <taxon>Actinomycetes</taxon>
        <taxon>Kitasatosporales</taxon>
        <taxon>Streptomycetaceae</taxon>
        <taxon>Streptomyces</taxon>
    </lineage>
</organism>
<sequence length="50" mass="4936">MRIFLAGLACGAASGGLTYHHSGGDGTAAAVLVAVLAWVGICYAVIDLSD</sequence>
<reference evidence="2" key="1">
    <citation type="journal article" date="2014" name="Int. J. Syst. Evol. Microbiol.">
        <title>Complete genome sequence of Corynebacterium casei LMG S-19264T (=DSM 44701T), isolated from a smear-ripened cheese.</title>
        <authorList>
            <consortium name="US DOE Joint Genome Institute (JGI-PGF)"/>
            <person name="Walter F."/>
            <person name="Albersmeier A."/>
            <person name="Kalinowski J."/>
            <person name="Ruckert C."/>
        </authorList>
    </citation>
    <scope>NUCLEOTIDE SEQUENCE</scope>
    <source>
        <strain evidence="2">JCM 4956</strain>
    </source>
</reference>
<dbReference type="AlphaFoldDB" id="A0A918U318"/>
<feature type="transmembrane region" description="Helical" evidence="1">
    <location>
        <begin position="28"/>
        <end position="46"/>
    </location>
</feature>
<keyword evidence="3" id="KW-1185">Reference proteome</keyword>
<keyword evidence="1" id="KW-0472">Membrane</keyword>
<evidence type="ECO:0000313" key="3">
    <source>
        <dbReference type="Proteomes" id="UP000645555"/>
    </source>
</evidence>
<dbReference type="Proteomes" id="UP000645555">
    <property type="component" value="Unassembled WGS sequence"/>
</dbReference>
<dbReference type="EMBL" id="BMWD01000025">
    <property type="protein sequence ID" value="GGX84324.1"/>
    <property type="molecule type" value="Genomic_DNA"/>
</dbReference>
<evidence type="ECO:0000313" key="2">
    <source>
        <dbReference type="EMBL" id="GGX84324.1"/>
    </source>
</evidence>
<protein>
    <submittedName>
        <fullName evidence="2">Uncharacterized protein</fullName>
    </submittedName>
</protein>
<proteinExistence type="predicted"/>
<comment type="caution">
    <text evidence="2">The sequence shown here is derived from an EMBL/GenBank/DDBJ whole genome shotgun (WGS) entry which is preliminary data.</text>
</comment>
<name>A0A918U318_9ACTN</name>
<accession>A0A918U318</accession>